<name>A0A8E2ER38_9PEZI</name>
<evidence type="ECO:0000313" key="2">
    <source>
        <dbReference type="Proteomes" id="UP000250140"/>
    </source>
</evidence>
<evidence type="ECO:0000313" key="1">
    <source>
        <dbReference type="EMBL" id="OCL03071.1"/>
    </source>
</evidence>
<sequence>MVNFCEDCYNRHVGGRWSESEQLIYVCNPKHEFLKTPIEDWSIRDGIMKINGEEISLNAWLDYIQKSWNFGSP</sequence>
<accession>A0A8E2ER38</accession>
<gene>
    <name evidence="1" type="ORF">AOQ84DRAFT_357085</name>
</gene>
<reference evidence="1 2" key="1">
    <citation type="journal article" date="2016" name="Nat. Commun.">
        <title>Ectomycorrhizal ecology is imprinted in the genome of the dominant symbiotic fungus Cenococcum geophilum.</title>
        <authorList>
            <consortium name="DOE Joint Genome Institute"/>
            <person name="Peter M."/>
            <person name="Kohler A."/>
            <person name="Ohm R.A."/>
            <person name="Kuo A."/>
            <person name="Krutzmann J."/>
            <person name="Morin E."/>
            <person name="Arend M."/>
            <person name="Barry K.W."/>
            <person name="Binder M."/>
            <person name="Choi C."/>
            <person name="Clum A."/>
            <person name="Copeland A."/>
            <person name="Grisel N."/>
            <person name="Haridas S."/>
            <person name="Kipfer T."/>
            <person name="LaButti K."/>
            <person name="Lindquist E."/>
            <person name="Lipzen A."/>
            <person name="Maire R."/>
            <person name="Meier B."/>
            <person name="Mihaltcheva S."/>
            <person name="Molinier V."/>
            <person name="Murat C."/>
            <person name="Poggeler S."/>
            <person name="Quandt C.A."/>
            <person name="Sperisen C."/>
            <person name="Tritt A."/>
            <person name="Tisserant E."/>
            <person name="Crous P.W."/>
            <person name="Henrissat B."/>
            <person name="Nehls U."/>
            <person name="Egli S."/>
            <person name="Spatafora J.W."/>
            <person name="Grigoriev I.V."/>
            <person name="Martin F.M."/>
        </authorList>
    </citation>
    <scope>NUCLEOTIDE SEQUENCE [LARGE SCALE GENOMIC DNA]</scope>
    <source>
        <strain evidence="1 2">CBS 207.34</strain>
    </source>
</reference>
<dbReference type="Proteomes" id="UP000250140">
    <property type="component" value="Unassembled WGS sequence"/>
</dbReference>
<protein>
    <submittedName>
        <fullName evidence="1">Uncharacterized protein</fullName>
    </submittedName>
</protein>
<proteinExistence type="predicted"/>
<organism evidence="1 2">
    <name type="scientific">Glonium stellatum</name>
    <dbReference type="NCBI Taxonomy" id="574774"/>
    <lineage>
        <taxon>Eukaryota</taxon>
        <taxon>Fungi</taxon>
        <taxon>Dikarya</taxon>
        <taxon>Ascomycota</taxon>
        <taxon>Pezizomycotina</taxon>
        <taxon>Dothideomycetes</taxon>
        <taxon>Pleosporomycetidae</taxon>
        <taxon>Gloniales</taxon>
        <taxon>Gloniaceae</taxon>
        <taxon>Glonium</taxon>
    </lineage>
</organism>
<dbReference type="EMBL" id="KV750820">
    <property type="protein sequence ID" value="OCL03071.1"/>
    <property type="molecule type" value="Genomic_DNA"/>
</dbReference>
<dbReference type="AlphaFoldDB" id="A0A8E2ER38"/>
<keyword evidence="2" id="KW-1185">Reference proteome</keyword>